<name>A0A9X1NMG5_9ACTN</name>
<organism evidence="1 2">
    <name type="scientific">Kineosporia babensis</name>
    <dbReference type="NCBI Taxonomy" id="499548"/>
    <lineage>
        <taxon>Bacteria</taxon>
        <taxon>Bacillati</taxon>
        <taxon>Actinomycetota</taxon>
        <taxon>Actinomycetes</taxon>
        <taxon>Kineosporiales</taxon>
        <taxon>Kineosporiaceae</taxon>
        <taxon>Kineosporia</taxon>
    </lineage>
</organism>
<dbReference type="RefSeq" id="WP_231449704.1">
    <property type="nucleotide sequence ID" value="NZ_JAJOMB010000035.1"/>
</dbReference>
<dbReference type="Proteomes" id="UP001138997">
    <property type="component" value="Unassembled WGS sequence"/>
</dbReference>
<accession>A0A9X1NMG5</accession>
<sequence length="74" mass="8717">MMEKLEGYKLWLVTSLPDPTPEQLLEIRRAKYEEYRREGGTGTWESYDHYFSTNPEAREAMKDEAAMAQARSQQ</sequence>
<dbReference type="AlphaFoldDB" id="A0A9X1NMG5"/>
<evidence type="ECO:0000313" key="1">
    <source>
        <dbReference type="EMBL" id="MCD5316853.1"/>
    </source>
</evidence>
<evidence type="ECO:0000313" key="2">
    <source>
        <dbReference type="Proteomes" id="UP001138997"/>
    </source>
</evidence>
<protein>
    <submittedName>
        <fullName evidence="1">Uncharacterized protein</fullName>
    </submittedName>
</protein>
<comment type="caution">
    <text evidence="1">The sequence shown here is derived from an EMBL/GenBank/DDBJ whole genome shotgun (WGS) entry which is preliminary data.</text>
</comment>
<keyword evidence="2" id="KW-1185">Reference proteome</keyword>
<reference evidence="1" key="1">
    <citation type="submission" date="2021-11" db="EMBL/GenBank/DDBJ databases">
        <title>Streptomyces corallinus and Kineosporia corallina sp. nov., two new coral-derived marine actinobacteria.</title>
        <authorList>
            <person name="Buangrab K."/>
            <person name="Sutthacheep M."/>
            <person name="Yeemin T."/>
            <person name="Harunari E."/>
            <person name="Igarashi Y."/>
            <person name="Sripreechasak P."/>
            <person name="Kanchanasin P."/>
            <person name="Tanasupawat S."/>
            <person name="Phongsopitanun W."/>
        </authorList>
    </citation>
    <scope>NUCLEOTIDE SEQUENCE</scope>
    <source>
        <strain evidence="1">JCM 31032</strain>
    </source>
</reference>
<dbReference type="EMBL" id="JAJOMB010000035">
    <property type="protein sequence ID" value="MCD5316853.1"/>
    <property type="molecule type" value="Genomic_DNA"/>
</dbReference>
<proteinExistence type="predicted"/>
<gene>
    <name evidence="1" type="ORF">LR394_38755</name>
</gene>